<evidence type="ECO:0000256" key="1">
    <source>
        <dbReference type="SAM" id="MobiDB-lite"/>
    </source>
</evidence>
<dbReference type="Proteomes" id="UP001583172">
    <property type="component" value="Unassembled WGS sequence"/>
</dbReference>
<organism evidence="2 3">
    <name type="scientific">Humicola insolens</name>
    <name type="common">Soft-rot fungus</name>
    <dbReference type="NCBI Taxonomy" id="85995"/>
    <lineage>
        <taxon>Eukaryota</taxon>
        <taxon>Fungi</taxon>
        <taxon>Dikarya</taxon>
        <taxon>Ascomycota</taxon>
        <taxon>Pezizomycotina</taxon>
        <taxon>Sordariomycetes</taxon>
        <taxon>Sordariomycetidae</taxon>
        <taxon>Sordariales</taxon>
        <taxon>Chaetomiaceae</taxon>
        <taxon>Mycothermus</taxon>
    </lineage>
</organism>
<name>A0ABR3VGD1_HUMIN</name>
<gene>
    <name evidence="2" type="ORF">VTJ49DRAFT_443</name>
</gene>
<protein>
    <submittedName>
        <fullName evidence="2">Uncharacterized protein</fullName>
    </submittedName>
</protein>
<feature type="compositionally biased region" description="Polar residues" evidence="1">
    <location>
        <begin position="508"/>
        <end position="520"/>
    </location>
</feature>
<reference evidence="2 3" key="1">
    <citation type="journal article" date="2024" name="Commun. Biol.">
        <title>Comparative genomic analysis of thermophilic fungi reveals convergent evolutionary adaptations and gene losses.</title>
        <authorList>
            <person name="Steindorff A.S."/>
            <person name="Aguilar-Pontes M.V."/>
            <person name="Robinson A.J."/>
            <person name="Andreopoulos B."/>
            <person name="LaButti K."/>
            <person name="Kuo A."/>
            <person name="Mondo S."/>
            <person name="Riley R."/>
            <person name="Otillar R."/>
            <person name="Haridas S."/>
            <person name="Lipzen A."/>
            <person name="Grimwood J."/>
            <person name="Schmutz J."/>
            <person name="Clum A."/>
            <person name="Reid I.D."/>
            <person name="Moisan M.C."/>
            <person name="Butler G."/>
            <person name="Nguyen T.T.M."/>
            <person name="Dewar K."/>
            <person name="Conant G."/>
            <person name="Drula E."/>
            <person name="Henrissat B."/>
            <person name="Hansel C."/>
            <person name="Singer S."/>
            <person name="Hutchinson M.I."/>
            <person name="de Vries R.P."/>
            <person name="Natvig D.O."/>
            <person name="Powell A.J."/>
            <person name="Tsang A."/>
            <person name="Grigoriev I.V."/>
        </authorList>
    </citation>
    <scope>NUCLEOTIDE SEQUENCE [LARGE SCALE GENOMIC DNA]</scope>
    <source>
        <strain evidence="2 3">CBS 620.91</strain>
    </source>
</reference>
<comment type="caution">
    <text evidence="2">The sequence shown here is derived from an EMBL/GenBank/DDBJ whole genome shotgun (WGS) entry which is preliminary data.</text>
</comment>
<feature type="compositionally biased region" description="Polar residues" evidence="1">
    <location>
        <begin position="376"/>
        <end position="387"/>
    </location>
</feature>
<feature type="region of interest" description="Disordered" evidence="1">
    <location>
        <begin position="230"/>
        <end position="275"/>
    </location>
</feature>
<feature type="compositionally biased region" description="Polar residues" evidence="1">
    <location>
        <begin position="128"/>
        <end position="140"/>
    </location>
</feature>
<accession>A0ABR3VGD1</accession>
<keyword evidence="3" id="KW-1185">Reference proteome</keyword>
<feature type="compositionally biased region" description="Polar residues" evidence="1">
    <location>
        <begin position="313"/>
        <end position="328"/>
    </location>
</feature>
<evidence type="ECO:0000313" key="3">
    <source>
        <dbReference type="Proteomes" id="UP001583172"/>
    </source>
</evidence>
<proteinExistence type="predicted"/>
<feature type="compositionally biased region" description="Low complexity" evidence="1">
    <location>
        <begin position="408"/>
        <end position="422"/>
    </location>
</feature>
<dbReference type="EMBL" id="JAZGSY010000111">
    <property type="protein sequence ID" value="KAL1840491.1"/>
    <property type="molecule type" value="Genomic_DNA"/>
</dbReference>
<feature type="compositionally biased region" description="Polar residues" evidence="1">
    <location>
        <begin position="262"/>
        <end position="271"/>
    </location>
</feature>
<sequence length="630" mass="67668">MRAPSSDAREEGERGVCVSRDGQGRILKTTFPVFSHPFPVRPVPFVYDRHDLFDSENTGTAMAQVGLVVSPVPPSQKGQNLRWHKWLEQPSSPLASLVAVEGSRISLDHRASPGISEVCPPRQDPSALLQNSNAPMSSEPNLLGGPDTQEESKLPSSECSQLLYQYEDLLARLRRLDQFDDPPPCEEQHGEPIEEMAKDTIDITPDTIGEEAPLVSHSEEYTGVEATVGNNLEQDSPDSHGDAPPPTNAPHHISPSPCPLVLQQTQSTSNETDPEEAWKKFVFGAEPSDEVRKEVFEEAKQEVAWSLQPPPQLVNSAETSESDATNAATVGMTYAHRTRETSEDILDSPSVGSLEANESACVSTSDQTESRPDLKGNSTDAPSTEANAGSGVPSRAGKDFETSESIEESPSAESLVSSVSAVCIPAPDQMDPRTELDEDSTDAPSTPANAGSGGSSGTGQDFDVSEVPAPQGVDDVTSDLHTGPPTTTLSMAVVPAQSEIALREDLTSDSQTGPLSTGTSMAVVPAESEVGPAEKGTVKEPFRFAQPKLFVGSRSNQAQPPRVQDPTVGITLTKRRRGRGKKRANDGRADIRALPNYSSDPIEEFEEEKRVRKRKGKRATNPLFPALELT</sequence>
<feature type="region of interest" description="Disordered" evidence="1">
    <location>
        <begin position="504"/>
        <end position="630"/>
    </location>
</feature>
<feature type="region of interest" description="Disordered" evidence="1">
    <location>
        <begin position="302"/>
        <end position="488"/>
    </location>
</feature>
<feature type="region of interest" description="Disordered" evidence="1">
    <location>
        <begin position="112"/>
        <end position="157"/>
    </location>
</feature>
<feature type="compositionally biased region" description="Basic residues" evidence="1">
    <location>
        <begin position="573"/>
        <end position="582"/>
    </location>
</feature>
<evidence type="ECO:0000313" key="2">
    <source>
        <dbReference type="EMBL" id="KAL1840491.1"/>
    </source>
</evidence>